<dbReference type="Pfam" id="PF03942">
    <property type="entry name" value="DTW"/>
    <property type="match status" value="1"/>
</dbReference>
<dbReference type="KEGG" id="ole:K0B96_03200"/>
<dbReference type="GO" id="GO:0016432">
    <property type="term" value="F:tRNA-uridine aminocarboxypropyltransferase activity"/>
    <property type="evidence" value="ECO:0007669"/>
    <property type="project" value="UniProtKB-EC"/>
</dbReference>
<dbReference type="RefSeq" id="WP_220163799.1">
    <property type="nucleotide sequence ID" value="NZ_CP080507.1"/>
</dbReference>
<evidence type="ECO:0000256" key="2">
    <source>
        <dbReference type="ARBA" id="ARBA00022679"/>
    </source>
</evidence>
<reference evidence="8" key="1">
    <citation type="submission" date="2021-08" db="EMBL/GenBank/DDBJ databases">
        <title>Genome of a novel bacterium of the phylum Verrucomicrobia, Oleiharenicola sp. KSB-15.</title>
        <authorList>
            <person name="Chung J.-H."/>
            <person name="Ahn J.-H."/>
            <person name="Yoon Y."/>
            <person name="Kim D.-Y."/>
            <person name="An S.-H."/>
            <person name="Park I."/>
            <person name="Yeon J."/>
        </authorList>
    </citation>
    <scope>NUCLEOTIDE SEQUENCE</scope>
    <source>
        <strain evidence="8">KSB-15</strain>
    </source>
</reference>
<evidence type="ECO:0000313" key="9">
    <source>
        <dbReference type="Proteomes" id="UP000825051"/>
    </source>
</evidence>
<keyword evidence="9" id="KW-1185">Reference proteome</keyword>
<comment type="similarity">
    <text evidence="5">Belongs to the TDD superfamily. DTWD2 family.</text>
</comment>
<feature type="compositionally biased region" description="Pro residues" evidence="6">
    <location>
        <begin position="239"/>
        <end position="249"/>
    </location>
</feature>
<keyword evidence="3" id="KW-0949">S-adenosyl-L-methionine</keyword>
<sequence>MSRPMCYRCFWPQPLCWCGSITPMPSRTKFVFLLHPEEFKRAKAATGRLTHLCLADSELYSGTAFDDHPAVQALINDPANFPVLLYPTRDARDLSKGEFTPADTGGRRLVVFLLDATWHLVRHIWRDSPSLRRLPRIMFSAAAPSRYVIKHQPEAACLSTLEATHELLLALDRSGLDHYAMPDQLLGLFQRMQDVQLAFAAESARLGRQRHAPRKKSPRCTPPPPKPGAKRRRIFGPPTTTPPPAHPPT</sequence>
<evidence type="ECO:0000256" key="6">
    <source>
        <dbReference type="SAM" id="MobiDB-lite"/>
    </source>
</evidence>
<keyword evidence="4" id="KW-0819">tRNA processing</keyword>
<evidence type="ECO:0000256" key="5">
    <source>
        <dbReference type="ARBA" id="ARBA00034489"/>
    </source>
</evidence>
<dbReference type="AlphaFoldDB" id="A0A8F9TWX6"/>
<evidence type="ECO:0000313" key="8">
    <source>
        <dbReference type="EMBL" id="QYM79640.1"/>
    </source>
</evidence>
<feature type="region of interest" description="Disordered" evidence="6">
    <location>
        <begin position="205"/>
        <end position="249"/>
    </location>
</feature>
<keyword evidence="2" id="KW-0808">Transferase</keyword>
<dbReference type="EC" id="2.5.1.25" evidence="1"/>
<dbReference type="GO" id="GO:0008033">
    <property type="term" value="P:tRNA processing"/>
    <property type="evidence" value="ECO:0007669"/>
    <property type="project" value="UniProtKB-KW"/>
</dbReference>
<dbReference type="InterPro" id="IPR039262">
    <property type="entry name" value="DTWD2/TAPT"/>
</dbReference>
<gene>
    <name evidence="8" type="ORF">K0B96_03200</name>
</gene>
<dbReference type="PANTHER" id="PTHR21392:SF0">
    <property type="entry name" value="TRNA-URIDINE AMINOCARBOXYPROPYLTRANSFERASE 2"/>
    <property type="match status" value="1"/>
</dbReference>
<evidence type="ECO:0000256" key="1">
    <source>
        <dbReference type="ARBA" id="ARBA00012386"/>
    </source>
</evidence>
<accession>A0A8F9TWX6</accession>
<evidence type="ECO:0000259" key="7">
    <source>
        <dbReference type="SMART" id="SM01144"/>
    </source>
</evidence>
<proteinExistence type="inferred from homology"/>
<evidence type="ECO:0000256" key="4">
    <source>
        <dbReference type="ARBA" id="ARBA00022694"/>
    </source>
</evidence>
<feature type="compositionally biased region" description="Basic residues" evidence="6">
    <location>
        <begin position="207"/>
        <end position="218"/>
    </location>
</feature>
<dbReference type="Proteomes" id="UP000825051">
    <property type="component" value="Chromosome"/>
</dbReference>
<dbReference type="SMART" id="SM01144">
    <property type="entry name" value="DTW"/>
    <property type="match status" value="1"/>
</dbReference>
<evidence type="ECO:0000256" key="3">
    <source>
        <dbReference type="ARBA" id="ARBA00022691"/>
    </source>
</evidence>
<dbReference type="EMBL" id="CP080507">
    <property type="protein sequence ID" value="QYM79640.1"/>
    <property type="molecule type" value="Genomic_DNA"/>
</dbReference>
<dbReference type="PANTHER" id="PTHR21392">
    <property type="entry name" value="TRNA-URIDINE AMINOCARBOXYPROPYLTRANSFERASE 2"/>
    <property type="match status" value="1"/>
</dbReference>
<protein>
    <recommendedName>
        <fullName evidence="1">tRNA-uridine aminocarboxypropyltransferase</fullName>
        <ecNumber evidence="1">2.5.1.25</ecNumber>
    </recommendedName>
</protein>
<dbReference type="InterPro" id="IPR005636">
    <property type="entry name" value="DTW"/>
</dbReference>
<organism evidence="8 9">
    <name type="scientific">Horticoccus luteus</name>
    <dbReference type="NCBI Taxonomy" id="2862869"/>
    <lineage>
        <taxon>Bacteria</taxon>
        <taxon>Pseudomonadati</taxon>
        <taxon>Verrucomicrobiota</taxon>
        <taxon>Opitutia</taxon>
        <taxon>Opitutales</taxon>
        <taxon>Opitutaceae</taxon>
        <taxon>Horticoccus</taxon>
    </lineage>
</organism>
<name>A0A8F9TWX6_9BACT</name>
<feature type="domain" description="DTW" evidence="7">
    <location>
        <begin position="2"/>
        <end position="201"/>
    </location>
</feature>